<accession>A0AAN9U2I9</accession>
<feature type="region of interest" description="Disordered" evidence="1">
    <location>
        <begin position="1"/>
        <end position="104"/>
    </location>
</feature>
<organism evidence="2 3">
    <name type="scientific">Diatrype stigma</name>
    <dbReference type="NCBI Taxonomy" id="117547"/>
    <lineage>
        <taxon>Eukaryota</taxon>
        <taxon>Fungi</taxon>
        <taxon>Dikarya</taxon>
        <taxon>Ascomycota</taxon>
        <taxon>Pezizomycotina</taxon>
        <taxon>Sordariomycetes</taxon>
        <taxon>Xylariomycetidae</taxon>
        <taxon>Xylariales</taxon>
        <taxon>Diatrypaceae</taxon>
        <taxon>Diatrype</taxon>
    </lineage>
</organism>
<feature type="non-terminal residue" evidence="2">
    <location>
        <position position="1"/>
    </location>
</feature>
<comment type="caution">
    <text evidence="2">The sequence shown here is derived from an EMBL/GenBank/DDBJ whole genome shotgun (WGS) entry which is preliminary data.</text>
</comment>
<feature type="compositionally biased region" description="Basic and acidic residues" evidence="1">
    <location>
        <begin position="23"/>
        <end position="34"/>
    </location>
</feature>
<dbReference type="EMBL" id="JAKJXP020000261">
    <property type="protein sequence ID" value="KAK7736942.1"/>
    <property type="molecule type" value="Genomic_DNA"/>
</dbReference>
<dbReference type="Proteomes" id="UP001320420">
    <property type="component" value="Unassembled WGS sequence"/>
</dbReference>
<evidence type="ECO:0000313" key="2">
    <source>
        <dbReference type="EMBL" id="KAK7736942.1"/>
    </source>
</evidence>
<feature type="compositionally biased region" description="Basic and acidic residues" evidence="1">
    <location>
        <begin position="84"/>
        <end position="96"/>
    </location>
</feature>
<sequence length="121" mass="12296">GACQPCARNWGAARRGAQATLAERLRTSSREGRRSRARARMRRVPRSQAQTGGSSARTSVGEGAGLERGEAGWTGAPGSGGRGDGSRGGEDGDGAREAGAGMINRRRCAARAALDCLGVGG</sequence>
<protein>
    <submittedName>
        <fullName evidence="2">Uncharacterized protein</fullName>
    </submittedName>
</protein>
<name>A0AAN9U2I9_9PEZI</name>
<evidence type="ECO:0000313" key="3">
    <source>
        <dbReference type="Proteomes" id="UP001320420"/>
    </source>
</evidence>
<keyword evidence="3" id="KW-1185">Reference proteome</keyword>
<dbReference type="AlphaFoldDB" id="A0AAN9U2I9"/>
<gene>
    <name evidence="2" type="ORF">SLS62_011439</name>
</gene>
<evidence type="ECO:0000256" key="1">
    <source>
        <dbReference type="SAM" id="MobiDB-lite"/>
    </source>
</evidence>
<proteinExistence type="predicted"/>
<reference evidence="2 3" key="1">
    <citation type="submission" date="2024-02" db="EMBL/GenBank/DDBJ databases">
        <title>De novo assembly and annotation of 12 fungi associated with fruit tree decline syndrome in Ontario, Canada.</title>
        <authorList>
            <person name="Sulman M."/>
            <person name="Ellouze W."/>
            <person name="Ilyukhin E."/>
        </authorList>
    </citation>
    <scope>NUCLEOTIDE SEQUENCE [LARGE SCALE GENOMIC DNA]</scope>
    <source>
        <strain evidence="2 3">M11/M66-122</strain>
    </source>
</reference>
<feature type="compositionally biased region" description="Basic residues" evidence="1">
    <location>
        <begin position="35"/>
        <end position="45"/>
    </location>
</feature>